<dbReference type="AlphaFoldDB" id="A0A8H4LN86"/>
<organism evidence="3 4">
    <name type="scientific">Fusarium albosuccineum</name>
    <dbReference type="NCBI Taxonomy" id="1237068"/>
    <lineage>
        <taxon>Eukaryota</taxon>
        <taxon>Fungi</taxon>
        <taxon>Dikarya</taxon>
        <taxon>Ascomycota</taxon>
        <taxon>Pezizomycotina</taxon>
        <taxon>Sordariomycetes</taxon>
        <taxon>Hypocreomycetidae</taxon>
        <taxon>Hypocreales</taxon>
        <taxon>Nectriaceae</taxon>
        <taxon>Fusarium</taxon>
        <taxon>Fusarium decemcellulare species complex</taxon>
    </lineage>
</organism>
<dbReference type="OrthoDB" id="2993351at2759"/>
<evidence type="ECO:0000313" key="4">
    <source>
        <dbReference type="Proteomes" id="UP000554235"/>
    </source>
</evidence>
<comment type="caution">
    <text evidence="3">The sequence shown here is derived from an EMBL/GenBank/DDBJ whole genome shotgun (WGS) entry which is preliminary data.</text>
</comment>
<evidence type="ECO:0000313" key="3">
    <source>
        <dbReference type="EMBL" id="KAF4472390.1"/>
    </source>
</evidence>
<sequence>MSSSNNESNGPAKYTLGKRNNTYYLSVKPAEPVRRSAESFTPDDQEHNESSSFQLGAGEYQLEKLISTSRATTYTTKIGDESYAVKLGGTPDSVMTAFLLHNLIFDSFNKFWRDACPDLSDEDEDEDDADNDDDDYDDDDGIIPPAFMTDAYSMIALINNSTGKNNIPAGYMMECIPPLTADHAQALVSKFISPSVAEDPNLSRLRLQVHMSELSPENQDQNTNLLFRPVYFDELWHEGEELNFAWAMSMGVTLAILHWGCGVDARGVKFLLAPGPVGCCGTIQLWITSFDDVAPFELGPTTVQSLVDAVISNPAWPRPAFGQSIMELVWECFYNKYLTASHKIMLQEGMDPRVADEFIFELALAWRLRTAPGRAQTHNP</sequence>
<dbReference type="PANTHER" id="PTHR40780:SF2">
    <property type="entry name" value="DUF3669 DOMAIN-CONTAINING PROTEIN"/>
    <property type="match status" value="1"/>
</dbReference>
<keyword evidence="4" id="KW-1185">Reference proteome</keyword>
<evidence type="ECO:0000259" key="2">
    <source>
        <dbReference type="Pfam" id="PF12417"/>
    </source>
</evidence>
<name>A0A8H4LN86_9HYPO</name>
<feature type="region of interest" description="Disordered" evidence="1">
    <location>
        <begin position="28"/>
        <end position="55"/>
    </location>
</feature>
<evidence type="ECO:0000256" key="1">
    <source>
        <dbReference type="SAM" id="MobiDB-lite"/>
    </source>
</evidence>
<accession>A0A8H4LN86</accession>
<feature type="region of interest" description="Disordered" evidence="1">
    <location>
        <begin position="119"/>
        <end position="139"/>
    </location>
</feature>
<reference evidence="3 4" key="1">
    <citation type="submission" date="2020-01" db="EMBL/GenBank/DDBJ databases">
        <title>Identification and distribution of gene clusters putatively required for synthesis of sphingolipid metabolism inhibitors in phylogenetically diverse species of the filamentous fungus Fusarium.</title>
        <authorList>
            <person name="Kim H.-S."/>
            <person name="Busman M."/>
            <person name="Brown D.W."/>
            <person name="Divon H."/>
            <person name="Uhlig S."/>
            <person name="Proctor R.H."/>
        </authorList>
    </citation>
    <scope>NUCLEOTIDE SEQUENCE [LARGE SCALE GENOMIC DNA]</scope>
    <source>
        <strain evidence="3 4">NRRL 20459</strain>
    </source>
</reference>
<dbReference type="EMBL" id="JAADYS010000077">
    <property type="protein sequence ID" value="KAF4472390.1"/>
    <property type="molecule type" value="Genomic_DNA"/>
</dbReference>
<dbReference type="InterPro" id="IPR022137">
    <property type="entry name" value="Znf_prot_DUF3669"/>
</dbReference>
<dbReference type="Proteomes" id="UP000554235">
    <property type="component" value="Unassembled WGS sequence"/>
</dbReference>
<dbReference type="Pfam" id="PF12417">
    <property type="entry name" value="DUF3669"/>
    <property type="match status" value="1"/>
</dbReference>
<gene>
    <name evidence="3" type="ORF">FALBO_707</name>
</gene>
<feature type="domain" description="DUF3669" evidence="2">
    <location>
        <begin position="285"/>
        <end position="347"/>
    </location>
</feature>
<proteinExistence type="predicted"/>
<dbReference type="PANTHER" id="PTHR40780">
    <property type="entry name" value="DUF3669 DOMAIN-CONTAINING PROTEIN"/>
    <property type="match status" value="1"/>
</dbReference>
<protein>
    <recommendedName>
        <fullName evidence="2">DUF3669 domain-containing protein</fullName>
    </recommendedName>
</protein>